<dbReference type="AlphaFoldDB" id="A0A9W4DD25"/>
<dbReference type="Proteomes" id="UP000683417">
    <property type="component" value="Unassembled WGS sequence"/>
</dbReference>
<dbReference type="EMBL" id="CAJHIT010000009">
    <property type="protein sequence ID" value="CAD6505605.1"/>
    <property type="molecule type" value="Genomic_DNA"/>
</dbReference>
<gene>
    <name evidence="1" type="ORF">BGTH12_LOCUS6960</name>
    <name evidence="2" type="ORF">BGTH12_LOCUS6963</name>
</gene>
<name>A0A9W4DD25_BLUGR</name>
<sequence length="37" mass="4302">MELEQDANTMELTIYIRMEISLHQQAELNGRQGTLHS</sequence>
<reference evidence="2" key="1">
    <citation type="submission" date="2020-10" db="EMBL/GenBank/DDBJ databases">
        <authorList>
            <person name="Muller C M."/>
        </authorList>
    </citation>
    <scope>NUCLEOTIDE SEQUENCE</scope>
    <source>
        <strain evidence="2">THUN-12</strain>
    </source>
</reference>
<evidence type="ECO:0000313" key="3">
    <source>
        <dbReference type="Proteomes" id="UP000683417"/>
    </source>
</evidence>
<accession>A0A9W4DD25</accession>
<organism evidence="2 3">
    <name type="scientific">Blumeria graminis f. sp. triticale</name>
    <dbReference type="NCBI Taxonomy" id="1689686"/>
    <lineage>
        <taxon>Eukaryota</taxon>
        <taxon>Fungi</taxon>
        <taxon>Dikarya</taxon>
        <taxon>Ascomycota</taxon>
        <taxon>Pezizomycotina</taxon>
        <taxon>Leotiomycetes</taxon>
        <taxon>Erysiphales</taxon>
        <taxon>Erysiphaceae</taxon>
        <taxon>Blumeria</taxon>
    </lineage>
</organism>
<proteinExistence type="predicted"/>
<dbReference type="EMBL" id="CAJHIT010000009">
    <property type="protein sequence ID" value="CAD6505602.1"/>
    <property type="molecule type" value="Genomic_DNA"/>
</dbReference>
<protein>
    <submittedName>
        <fullName evidence="1">BgTH12-01092</fullName>
    </submittedName>
    <submittedName>
        <fullName evidence="2">BgTH12-01095</fullName>
    </submittedName>
</protein>
<evidence type="ECO:0000313" key="2">
    <source>
        <dbReference type="EMBL" id="CAD6505605.1"/>
    </source>
</evidence>
<comment type="caution">
    <text evidence="2">The sequence shown here is derived from an EMBL/GenBank/DDBJ whole genome shotgun (WGS) entry which is preliminary data.</text>
</comment>
<evidence type="ECO:0000313" key="1">
    <source>
        <dbReference type="EMBL" id="CAD6505602.1"/>
    </source>
</evidence>